<accession>A0A7W6WKA3</accession>
<proteinExistence type="predicted"/>
<feature type="signal peptide" evidence="1">
    <location>
        <begin position="1"/>
        <end position="30"/>
    </location>
</feature>
<organism evidence="2 3">
    <name type="scientific">Roseospira goensis</name>
    <dbReference type="NCBI Taxonomy" id="391922"/>
    <lineage>
        <taxon>Bacteria</taxon>
        <taxon>Pseudomonadati</taxon>
        <taxon>Pseudomonadota</taxon>
        <taxon>Alphaproteobacteria</taxon>
        <taxon>Rhodospirillales</taxon>
        <taxon>Rhodospirillaceae</taxon>
        <taxon>Roseospira</taxon>
    </lineage>
</organism>
<protein>
    <submittedName>
        <fullName evidence="2">Uncharacterized protein</fullName>
    </submittedName>
</protein>
<feature type="chain" id="PRO_5031368961" evidence="1">
    <location>
        <begin position="31"/>
        <end position="309"/>
    </location>
</feature>
<reference evidence="2 3" key="1">
    <citation type="submission" date="2020-08" db="EMBL/GenBank/DDBJ databases">
        <title>Genome sequencing of Purple Non-Sulfur Bacteria from various extreme environments.</title>
        <authorList>
            <person name="Mayer M."/>
        </authorList>
    </citation>
    <scope>NUCLEOTIDE SEQUENCE [LARGE SCALE GENOMIC DNA]</scope>
    <source>
        <strain evidence="2 3">JA135</strain>
    </source>
</reference>
<dbReference type="RefSeq" id="WP_184432487.1">
    <property type="nucleotide sequence ID" value="NZ_JACIGI010000006.1"/>
</dbReference>
<dbReference type="AlphaFoldDB" id="A0A7W6WKA3"/>
<evidence type="ECO:0000256" key="1">
    <source>
        <dbReference type="SAM" id="SignalP"/>
    </source>
</evidence>
<evidence type="ECO:0000313" key="2">
    <source>
        <dbReference type="EMBL" id="MBB4285373.1"/>
    </source>
</evidence>
<name>A0A7W6WKA3_9PROT</name>
<evidence type="ECO:0000313" key="3">
    <source>
        <dbReference type="Proteomes" id="UP000555728"/>
    </source>
</evidence>
<dbReference type="EMBL" id="JACIGI010000006">
    <property type="protein sequence ID" value="MBB4285373.1"/>
    <property type="molecule type" value="Genomic_DNA"/>
</dbReference>
<keyword evidence="3" id="KW-1185">Reference proteome</keyword>
<gene>
    <name evidence="2" type="ORF">GGD88_001090</name>
</gene>
<keyword evidence="1" id="KW-0732">Signal</keyword>
<dbReference type="Proteomes" id="UP000555728">
    <property type="component" value="Unassembled WGS sequence"/>
</dbReference>
<comment type="caution">
    <text evidence="2">The sequence shown here is derived from an EMBL/GenBank/DDBJ whole genome shotgun (WGS) entry which is preliminary data.</text>
</comment>
<sequence>MRHRLAPAAVVAPALAAALVVALSAPPALAQSAQERLDALLGELNALIDQGRARSLADPWFLDDLAALTTRYGETWPRVLMNHTFESQSGTPKPPWQVRQGRMQVDWTRGLRSRVEIPATEPGQPSSGGARNEDVVGAIVGTILEEALGTRRSQPAAPAVDPTAPALAVADVRVTNAFRIEVEMSGRAVPRAGDGGFEVGVFQPSNAGYRLVLTPNADGQGGRLNLLAVSSRGSARVVDGAAVTVPLLGDDPFTLVWSRRPDGRTTVAINGTDLGTTQDRTFGDPFSGVMIVNTGGDWAVRRITIHGTG</sequence>